<dbReference type="Proteomes" id="UP000634136">
    <property type="component" value="Unassembled WGS sequence"/>
</dbReference>
<sequence>MIFERIDRFLANSEWIQLFPNALNFHLPRIKSDHIPLLLVTSPQSVSPSTRPFRCERVWLKEPGFLNLAEVAWKEYSSASQGLNLIRGRALE</sequence>
<dbReference type="EMBL" id="JAAIUW010000003">
    <property type="protein sequence ID" value="KAF7838459.1"/>
    <property type="molecule type" value="Genomic_DNA"/>
</dbReference>
<organism evidence="1 2">
    <name type="scientific">Senna tora</name>
    <dbReference type="NCBI Taxonomy" id="362788"/>
    <lineage>
        <taxon>Eukaryota</taxon>
        <taxon>Viridiplantae</taxon>
        <taxon>Streptophyta</taxon>
        <taxon>Embryophyta</taxon>
        <taxon>Tracheophyta</taxon>
        <taxon>Spermatophyta</taxon>
        <taxon>Magnoliopsida</taxon>
        <taxon>eudicotyledons</taxon>
        <taxon>Gunneridae</taxon>
        <taxon>Pentapetalae</taxon>
        <taxon>rosids</taxon>
        <taxon>fabids</taxon>
        <taxon>Fabales</taxon>
        <taxon>Fabaceae</taxon>
        <taxon>Caesalpinioideae</taxon>
        <taxon>Cassia clade</taxon>
        <taxon>Senna</taxon>
    </lineage>
</organism>
<dbReference type="SUPFAM" id="SSF56219">
    <property type="entry name" value="DNase I-like"/>
    <property type="match status" value="1"/>
</dbReference>
<protein>
    <submittedName>
        <fullName evidence="1">Reverse transcriptase</fullName>
    </submittedName>
</protein>
<dbReference type="GO" id="GO:0003964">
    <property type="term" value="F:RNA-directed DNA polymerase activity"/>
    <property type="evidence" value="ECO:0007669"/>
    <property type="project" value="UniProtKB-KW"/>
</dbReference>
<dbReference type="PANTHER" id="PTHR33710">
    <property type="entry name" value="BNAC02G09200D PROTEIN"/>
    <property type="match status" value="1"/>
</dbReference>
<keyword evidence="1" id="KW-0808">Transferase</keyword>
<accession>A0A834X629</accession>
<evidence type="ECO:0000313" key="1">
    <source>
        <dbReference type="EMBL" id="KAF7838459.1"/>
    </source>
</evidence>
<name>A0A834X629_9FABA</name>
<reference evidence="1" key="1">
    <citation type="submission" date="2020-09" db="EMBL/GenBank/DDBJ databases">
        <title>Genome-Enabled Discovery of Anthraquinone Biosynthesis in Senna tora.</title>
        <authorList>
            <person name="Kang S.-H."/>
            <person name="Pandey R.P."/>
            <person name="Lee C.-M."/>
            <person name="Sim J.-S."/>
            <person name="Jeong J.-T."/>
            <person name="Choi B.-S."/>
            <person name="Jung M."/>
            <person name="Ginzburg D."/>
            <person name="Zhao K."/>
            <person name="Won S.Y."/>
            <person name="Oh T.-J."/>
            <person name="Yu Y."/>
            <person name="Kim N.-H."/>
            <person name="Lee O.R."/>
            <person name="Lee T.-H."/>
            <person name="Bashyal P."/>
            <person name="Kim T.-S."/>
            <person name="Lee W.-H."/>
            <person name="Kawkins C."/>
            <person name="Kim C.-K."/>
            <person name="Kim J.S."/>
            <person name="Ahn B.O."/>
            <person name="Rhee S.Y."/>
            <person name="Sohng J.K."/>
        </authorList>
    </citation>
    <scope>NUCLEOTIDE SEQUENCE</scope>
    <source>
        <tissue evidence="1">Leaf</tissue>
    </source>
</reference>
<comment type="caution">
    <text evidence="1">The sequence shown here is derived from an EMBL/GenBank/DDBJ whole genome shotgun (WGS) entry which is preliminary data.</text>
</comment>
<evidence type="ECO:0000313" key="2">
    <source>
        <dbReference type="Proteomes" id="UP000634136"/>
    </source>
</evidence>
<keyword evidence="2" id="KW-1185">Reference proteome</keyword>
<dbReference type="InterPro" id="IPR036691">
    <property type="entry name" value="Endo/exonu/phosph_ase_sf"/>
</dbReference>
<keyword evidence="1" id="KW-0548">Nucleotidyltransferase</keyword>
<dbReference type="PANTHER" id="PTHR33710:SF71">
    <property type="entry name" value="ENDONUCLEASE_EXONUCLEASE_PHOSPHATASE DOMAIN-CONTAINING PROTEIN"/>
    <property type="match status" value="1"/>
</dbReference>
<proteinExistence type="predicted"/>
<dbReference type="OrthoDB" id="1113909at2759"/>
<keyword evidence="1" id="KW-0695">RNA-directed DNA polymerase</keyword>
<gene>
    <name evidence="1" type="ORF">G2W53_006941</name>
</gene>
<dbReference type="AlphaFoldDB" id="A0A834X629"/>